<keyword evidence="8" id="KW-1185">Reference proteome</keyword>
<name>A0A5B8IBL6_9RHOB</name>
<sequence length="282" mass="31257">MPYFGSSMHVSKPSDWHEAKPARWRCAKSWTKSRTRPRRKADGTHRPCSLTGRPYSMPETGHMLATWPLFSGVSATVMQEIEQRCTLINVNKGQPIVSHGDTDTNVYFQLSGQSVAVVISHEGKELSFDEIRPGVYFGELSALTRQPRSASVTAITSGRIAMLDGSFFVDVARAEPSVGAQLAQDMAFRVQRLTERLFGLSTQKVDERLRGALVRIAAERGVLMDGGRIDPAPTHAALASHIAAEREAVSRALTRMSREDIIRTGRRMIEIIDVNGLMRKHS</sequence>
<feature type="domain" description="Cyclic nucleotide-binding" evidence="5">
    <location>
        <begin position="69"/>
        <end position="168"/>
    </location>
</feature>
<dbReference type="SUPFAM" id="SSF46785">
    <property type="entry name" value="Winged helix' DNA-binding domain"/>
    <property type="match status" value="1"/>
</dbReference>
<keyword evidence="3" id="KW-0804">Transcription</keyword>
<evidence type="ECO:0000259" key="6">
    <source>
        <dbReference type="PROSITE" id="PS51063"/>
    </source>
</evidence>
<dbReference type="GO" id="GO:0003677">
    <property type="term" value="F:DNA binding"/>
    <property type="evidence" value="ECO:0007669"/>
    <property type="project" value="UniProtKB-KW"/>
</dbReference>
<dbReference type="SUPFAM" id="SSF51206">
    <property type="entry name" value="cAMP-binding domain-like"/>
    <property type="match status" value="1"/>
</dbReference>
<evidence type="ECO:0000256" key="4">
    <source>
        <dbReference type="SAM" id="MobiDB-lite"/>
    </source>
</evidence>
<dbReference type="Proteomes" id="UP000318483">
    <property type="component" value="Plasmid unnamed2"/>
</dbReference>
<dbReference type="InterPro" id="IPR036390">
    <property type="entry name" value="WH_DNA-bd_sf"/>
</dbReference>
<dbReference type="InterPro" id="IPR050397">
    <property type="entry name" value="Env_Response_Regulators"/>
</dbReference>
<evidence type="ECO:0000259" key="5">
    <source>
        <dbReference type="PROSITE" id="PS50042"/>
    </source>
</evidence>
<dbReference type="PROSITE" id="PS51063">
    <property type="entry name" value="HTH_CRP_2"/>
    <property type="match status" value="1"/>
</dbReference>
<feature type="region of interest" description="Disordered" evidence="4">
    <location>
        <begin position="29"/>
        <end position="54"/>
    </location>
</feature>
<dbReference type="InterPro" id="IPR018490">
    <property type="entry name" value="cNMP-bd_dom_sf"/>
</dbReference>
<evidence type="ECO:0000256" key="2">
    <source>
        <dbReference type="ARBA" id="ARBA00023125"/>
    </source>
</evidence>
<dbReference type="InterPro" id="IPR014710">
    <property type="entry name" value="RmlC-like_jellyroll"/>
</dbReference>
<gene>
    <name evidence="7" type="ORF">FPZ52_14095</name>
</gene>
<evidence type="ECO:0000256" key="3">
    <source>
        <dbReference type="ARBA" id="ARBA00023163"/>
    </source>
</evidence>
<keyword evidence="7" id="KW-0614">Plasmid</keyword>
<dbReference type="AlphaFoldDB" id="A0A5B8IBL6"/>
<dbReference type="Gene3D" id="1.10.10.10">
    <property type="entry name" value="Winged helix-like DNA-binding domain superfamily/Winged helix DNA-binding domain"/>
    <property type="match status" value="1"/>
</dbReference>
<accession>A0A5B8IBL6</accession>
<organism evidence="7 8">
    <name type="scientific">Qingshengfaniella alkalisoli</name>
    <dbReference type="NCBI Taxonomy" id="2599296"/>
    <lineage>
        <taxon>Bacteria</taxon>
        <taxon>Pseudomonadati</taxon>
        <taxon>Pseudomonadota</taxon>
        <taxon>Alphaproteobacteria</taxon>
        <taxon>Rhodobacterales</taxon>
        <taxon>Paracoccaceae</taxon>
        <taxon>Qingshengfaniella</taxon>
    </lineage>
</organism>
<proteinExistence type="predicted"/>
<protein>
    <submittedName>
        <fullName evidence="7">Crp/Fnr family transcriptional regulator</fullName>
    </submittedName>
</protein>
<dbReference type="InterPro" id="IPR000595">
    <property type="entry name" value="cNMP-bd_dom"/>
</dbReference>
<dbReference type="KEGG" id="lit:FPZ52_14095"/>
<dbReference type="SMART" id="SM00419">
    <property type="entry name" value="HTH_CRP"/>
    <property type="match status" value="1"/>
</dbReference>
<feature type="compositionally biased region" description="Basic residues" evidence="4">
    <location>
        <begin position="29"/>
        <end position="39"/>
    </location>
</feature>
<evidence type="ECO:0000313" key="8">
    <source>
        <dbReference type="Proteomes" id="UP000318483"/>
    </source>
</evidence>
<dbReference type="SMART" id="SM00100">
    <property type="entry name" value="cNMP"/>
    <property type="match status" value="1"/>
</dbReference>
<dbReference type="PANTHER" id="PTHR24567">
    <property type="entry name" value="CRP FAMILY TRANSCRIPTIONAL REGULATORY PROTEIN"/>
    <property type="match status" value="1"/>
</dbReference>
<keyword evidence="2" id="KW-0238">DNA-binding</keyword>
<dbReference type="Pfam" id="PF13545">
    <property type="entry name" value="HTH_Crp_2"/>
    <property type="match status" value="1"/>
</dbReference>
<dbReference type="OrthoDB" id="9808528at2"/>
<evidence type="ECO:0000256" key="1">
    <source>
        <dbReference type="ARBA" id="ARBA00023015"/>
    </source>
</evidence>
<evidence type="ECO:0000313" key="7">
    <source>
        <dbReference type="EMBL" id="QDY70836.1"/>
    </source>
</evidence>
<dbReference type="CDD" id="cd00038">
    <property type="entry name" value="CAP_ED"/>
    <property type="match status" value="1"/>
</dbReference>
<dbReference type="InterPro" id="IPR036388">
    <property type="entry name" value="WH-like_DNA-bd_sf"/>
</dbReference>
<dbReference type="Pfam" id="PF00027">
    <property type="entry name" value="cNMP_binding"/>
    <property type="match status" value="1"/>
</dbReference>
<dbReference type="PANTHER" id="PTHR24567:SF26">
    <property type="entry name" value="REGULATORY PROTEIN YEIL"/>
    <property type="match status" value="1"/>
</dbReference>
<dbReference type="PROSITE" id="PS50042">
    <property type="entry name" value="CNMP_BINDING_3"/>
    <property type="match status" value="1"/>
</dbReference>
<feature type="domain" description="HTH crp-type" evidence="6">
    <location>
        <begin position="203"/>
        <end position="275"/>
    </location>
</feature>
<dbReference type="EMBL" id="CP042263">
    <property type="protein sequence ID" value="QDY70836.1"/>
    <property type="molecule type" value="Genomic_DNA"/>
</dbReference>
<reference evidence="7 8" key="1">
    <citation type="submission" date="2019-07" db="EMBL/GenBank/DDBJ databases">
        <title>Litoreibacter alkalisoli sp. nov., isolated from saline-alkaline soil.</title>
        <authorList>
            <person name="Wang S."/>
            <person name="Xu L."/>
            <person name="Xing Y.-T."/>
            <person name="Sun J.-Q."/>
        </authorList>
    </citation>
    <scope>NUCLEOTIDE SEQUENCE [LARGE SCALE GENOMIC DNA]</scope>
    <source>
        <strain evidence="7 8">LN3S51</strain>
        <plasmid evidence="7 8">unnamed2</plasmid>
    </source>
</reference>
<dbReference type="Gene3D" id="2.60.120.10">
    <property type="entry name" value="Jelly Rolls"/>
    <property type="match status" value="1"/>
</dbReference>
<dbReference type="GO" id="GO:0003700">
    <property type="term" value="F:DNA-binding transcription factor activity"/>
    <property type="evidence" value="ECO:0007669"/>
    <property type="project" value="TreeGrafter"/>
</dbReference>
<dbReference type="InterPro" id="IPR012318">
    <property type="entry name" value="HTH_CRP"/>
</dbReference>
<dbReference type="GO" id="GO:0005829">
    <property type="term" value="C:cytosol"/>
    <property type="evidence" value="ECO:0007669"/>
    <property type="project" value="TreeGrafter"/>
</dbReference>
<geneLocation type="plasmid" evidence="7 8">
    <name>unnamed2</name>
</geneLocation>
<keyword evidence="1" id="KW-0805">Transcription regulation</keyword>